<evidence type="ECO:0000256" key="1">
    <source>
        <dbReference type="ARBA" id="ARBA00022603"/>
    </source>
</evidence>
<dbReference type="GO" id="GO:0005737">
    <property type="term" value="C:cytoplasm"/>
    <property type="evidence" value="ECO:0007669"/>
    <property type="project" value="UniProtKB-SubCell"/>
</dbReference>
<dbReference type="Gene3D" id="3.40.50.150">
    <property type="entry name" value="Vaccinia Virus protein VP39"/>
    <property type="match status" value="1"/>
</dbReference>
<feature type="compositionally biased region" description="Polar residues" evidence="5">
    <location>
        <begin position="10"/>
        <end position="25"/>
    </location>
</feature>
<evidence type="ECO:0000256" key="3">
    <source>
        <dbReference type="ARBA" id="ARBA00022691"/>
    </source>
</evidence>
<dbReference type="OrthoDB" id="540004at2759"/>
<evidence type="ECO:0000313" key="7">
    <source>
        <dbReference type="EMBL" id="KFG46402.1"/>
    </source>
</evidence>
<dbReference type="VEuPathDB" id="ToxoDB:TGDOM2_249010"/>
<keyword evidence="2 4" id="KW-0808">Transferase</keyword>
<name>A0A086KPT4_TOXGO</name>
<accession>A0A086KPT4</accession>
<reference evidence="7 8" key="1">
    <citation type="submission" date="2014-02" db="EMBL/GenBank/DDBJ databases">
        <authorList>
            <person name="Sibley D."/>
            <person name="Venepally P."/>
            <person name="Karamycheva S."/>
            <person name="Hadjithomas M."/>
            <person name="Khan A."/>
            <person name="Brunk B."/>
            <person name="Roos D."/>
            <person name="Caler E."/>
            <person name="Lorenzi H."/>
        </authorList>
    </citation>
    <scope>NUCLEOTIDE SEQUENCE [LARGE SCALE GENOMIC DNA]</scope>
    <source>
        <strain evidence="7 8">GAB2-2007-GAL-DOM2</strain>
    </source>
</reference>
<organism evidence="7 8">
    <name type="scientific">Toxoplasma gondii GAB2-2007-GAL-DOM2</name>
    <dbReference type="NCBI Taxonomy" id="1130820"/>
    <lineage>
        <taxon>Eukaryota</taxon>
        <taxon>Sar</taxon>
        <taxon>Alveolata</taxon>
        <taxon>Apicomplexa</taxon>
        <taxon>Conoidasida</taxon>
        <taxon>Coccidia</taxon>
        <taxon>Eucoccidiorida</taxon>
        <taxon>Eimeriorina</taxon>
        <taxon>Sarcocystidae</taxon>
        <taxon>Toxoplasma</taxon>
    </lineage>
</organism>
<dbReference type="CDD" id="cd02440">
    <property type="entry name" value="AdoMet_MTases"/>
    <property type="match status" value="1"/>
</dbReference>
<comment type="subcellular location">
    <subcellularLocation>
        <location evidence="4">Cytoplasm</location>
    </subcellularLocation>
</comment>
<dbReference type="Pfam" id="PF13649">
    <property type="entry name" value="Methyltransf_25"/>
    <property type="match status" value="1"/>
</dbReference>
<dbReference type="GO" id="GO:0016279">
    <property type="term" value="F:protein-lysine N-methyltransferase activity"/>
    <property type="evidence" value="ECO:0007669"/>
    <property type="project" value="UniProtKB-UniRule"/>
</dbReference>
<dbReference type="EMBL" id="AHZU02000280">
    <property type="protein sequence ID" value="KFG46402.1"/>
    <property type="molecule type" value="Genomic_DNA"/>
</dbReference>
<protein>
    <recommendedName>
        <fullName evidence="4">Protein-lysine N-methyltransferase TGDOM2_249010</fullName>
        <ecNumber evidence="4">2.1.1.-</ecNumber>
    </recommendedName>
</protein>
<keyword evidence="4" id="KW-0963">Cytoplasm</keyword>
<dbReference type="PANTHER" id="PTHR12843:SF5">
    <property type="entry name" value="EEF1A LYSINE METHYLTRANSFERASE 2"/>
    <property type="match status" value="1"/>
</dbReference>
<dbReference type="Proteomes" id="UP000028837">
    <property type="component" value="Unassembled WGS sequence"/>
</dbReference>
<feature type="compositionally biased region" description="Polar residues" evidence="5">
    <location>
        <begin position="361"/>
        <end position="374"/>
    </location>
</feature>
<dbReference type="InterPro" id="IPR029063">
    <property type="entry name" value="SAM-dependent_MTases_sf"/>
</dbReference>
<dbReference type="HAMAP" id="MF_03188">
    <property type="entry name" value="Methyltr_EFM4"/>
    <property type="match status" value="1"/>
</dbReference>
<feature type="region of interest" description="Disordered" evidence="5">
    <location>
        <begin position="105"/>
        <end position="134"/>
    </location>
</feature>
<feature type="region of interest" description="Disordered" evidence="5">
    <location>
        <begin position="1"/>
        <end position="81"/>
    </location>
</feature>
<feature type="compositionally biased region" description="Basic and acidic residues" evidence="5">
    <location>
        <begin position="350"/>
        <end position="359"/>
    </location>
</feature>
<feature type="compositionally biased region" description="Basic and acidic residues" evidence="5">
    <location>
        <begin position="269"/>
        <end position="278"/>
    </location>
</feature>
<dbReference type="EC" id="2.1.1.-" evidence="4"/>
<keyword evidence="1 4" id="KW-0489">Methyltransferase</keyword>
<dbReference type="InterPro" id="IPR026635">
    <property type="entry name" value="Efm4/METTL10"/>
</dbReference>
<keyword evidence="3 4" id="KW-0949">S-adenosyl-L-methionine</keyword>
<feature type="compositionally biased region" description="Basic and acidic residues" evidence="5">
    <location>
        <begin position="48"/>
        <end position="60"/>
    </location>
</feature>
<comment type="function">
    <text evidence="4">S-adenosyl-L-methionine-dependent protein-lysine N-methyltransferase that methylates elongation factor 1-alpha.</text>
</comment>
<dbReference type="SUPFAM" id="SSF53335">
    <property type="entry name" value="S-adenosyl-L-methionine-dependent methyltransferases"/>
    <property type="match status" value="1"/>
</dbReference>
<evidence type="ECO:0000313" key="8">
    <source>
        <dbReference type="Proteomes" id="UP000028837"/>
    </source>
</evidence>
<feature type="compositionally biased region" description="Basic and acidic residues" evidence="5">
    <location>
        <begin position="70"/>
        <end position="80"/>
    </location>
</feature>
<feature type="compositionally biased region" description="Basic and acidic residues" evidence="5">
    <location>
        <begin position="376"/>
        <end position="410"/>
    </location>
</feature>
<dbReference type="PANTHER" id="PTHR12843">
    <property type="entry name" value="PROTEIN-LYSINE N-METHYLTRANSFERASE METTL10"/>
    <property type="match status" value="1"/>
</dbReference>
<feature type="domain" description="Methyltransferase" evidence="6">
    <location>
        <begin position="200"/>
        <end position="241"/>
    </location>
</feature>
<dbReference type="InterPro" id="IPR041698">
    <property type="entry name" value="Methyltransf_25"/>
</dbReference>
<proteinExistence type="inferred from homology"/>
<evidence type="ECO:0000256" key="2">
    <source>
        <dbReference type="ARBA" id="ARBA00022679"/>
    </source>
</evidence>
<evidence type="ECO:0000259" key="6">
    <source>
        <dbReference type="Pfam" id="PF13649"/>
    </source>
</evidence>
<evidence type="ECO:0000256" key="4">
    <source>
        <dbReference type="HAMAP-Rule" id="MF_03188"/>
    </source>
</evidence>
<dbReference type="AlphaFoldDB" id="A0A086KPT4"/>
<feature type="region of interest" description="Disordered" evidence="5">
    <location>
        <begin position="243"/>
        <end position="279"/>
    </location>
</feature>
<dbReference type="GO" id="GO:0032259">
    <property type="term" value="P:methylation"/>
    <property type="evidence" value="ECO:0007669"/>
    <property type="project" value="UniProtKB-KW"/>
</dbReference>
<feature type="compositionally biased region" description="Basic residues" evidence="5">
    <location>
        <begin position="243"/>
        <end position="256"/>
    </location>
</feature>
<gene>
    <name evidence="7" type="ORF">TGDOM2_249010</name>
</gene>
<evidence type="ECO:0000256" key="5">
    <source>
        <dbReference type="SAM" id="MobiDB-lite"/>
    </source>
</evidence>
<feature type="compositionally biased region" description="Acidic residues" evidence="5">
    <location>
        <begin position="110"/>
        <end position="128"/>
    </location>
</feature>
<comment type="similarity">
    <text evidence="4">Belongs to the class I-like SAM-binding methyltransferase superfamily. EFM4 family.</text>
</comment>
<feature type="region of interest" description="Disordered" evidence="5">
    <location>
        <begin position="350"/>
        <end position="410"/>
    </location>
</feature>
<sequence length="540" mass="59165">MVPQRKPLNGISSIVSHQQSGSPQSVLPDAGKDLSSAPADSNIPSPSRDYESERSFRGEATRTTCADSSGCRDGEGERGDLPLPALRDYWEELYEQELHLALPCGSECGGDAEESLSGEGTDPDDSADSDTTTVYEGNGEEWFEAQSEAIANWLLSKTQELFSEGRVPSAASGNAGVELAANSETEEGTDAATRHLQIPILDVGCGNGIFLLRLLRRGFTALAGVDYSAAAIQLARQNVSRVLHRKKHRQRRRKTLRARESSGQTVGDQRGEGCHDRSLLSSTADMPEAVVSYRFPHVCLALVDLRKVSPLGGAGELPALSGAKSPTDAKAPGWLCRVYQSARRRHCVERETRRAEKAASDSLNTASHDISNDTQESDRESKRSDGTDSTEKEDPTSEGWRELKSNCRDTSGDVERVGRLFWCCGEAVEGGHKDSEPLSILHALPQFPIIHDKGTFDVFYLLKIPKVYVQRIWALLPARGLLCLTSCNCTREELESFFCERENGDKPFFQVLDQLRHKAFKFGGVEGQIVTTLMFARADA</sequence>
<comment type="caution">
    <text evidence="7">The sequence shown here is derived from an EMBL/GenBank/DDBJ whole genome shotgun (WGS) entry which is preliminary data.</text>
</comment>